<name>A0A9Q3DG91_9BASI</name>
<gene>
    <name evidence="2" type="ORF">O181_040853</name>
</gene>
<dbReference type="OrthoDB" id="441971at2759"/>
<dbReference type="EMBL" id="AVOT02016169">
    <property type="protein sequence ID" value="MBW0501138.1"/>
    <property type="molecule type" value="Genomic_DNA"/>
</dbReference>
<dbReference type="AlphaFoldDB" id="A0A9Q3DG91"/>
<dbReference type="Gene3D" id="1.10.340.70">
    <property type="match status" value="1"/>
</dbReference>
<evidence type="ECO:0000259" key="1">
    <source>
        <dbReference type="Pfam" id="PF17921"/>
    </source>
</evidence>
<organism evidence="2 3">
    <name type="scientific">Austropuccinia psidii MF-1</name>
    <dbReference type="NCBI Taxonomy" id="1389203"/>
    <lineage>
        <taxon>Eukaryota</taxon>
        <taxon>Fungi</taxon>
        <taxon>Dikarya</taxon>
        <taxon>Basidiomycota</taxon>
        <taxon>Pucciniomycotina</taxon>
        <taxon>Pucciniomycetes</taxon>
        <taxon>Pucciniales</taxon>
        <taxon>Sphaerophragmiaceae</taxon>
        <taxon>Austropuccinia</taxon>
    </lineage>
</organism>
<dbReference type="Proteomes" id="UP000765509">
    <property type="component" value="Unassembled WGS sequence"/>
</dbReference>
<comment type="caution">
    <text evidence="2">The sequence shown here is derived from an EMBL/GenBank/DDBJ whole genome shotgun (WGS) entry which is preliminary data.</text>
</comment>
<proteinExistence type="predicted"/>
<evidence type="ECO:0000313" key="2">
    <source>
        <dbReference type="EMBL" id="MBW0501138.1"/>
    </source>
</evidence>
<dbReference type="InterPro" id="IPR041588">
    <property type="entry name" value="Integrase_H2C2"/>
</dbReference>
<evidence type="ECO:0000313" key="3">
    <source>
        <dbReference type="Proteomes" id="UP000765509"/>
    </source>
</evidence>
<keyword evidence="3" id="KW-1185">Reference proteome</keyword>
<dbReference type="FunFam" id="1.10.340.70:FF:000001">
    <property type="entry name" value="Retrovirus-related Pol polyprotein from transposon gypsy-like Protein"/>
    <property type="match status" value="1"/>
</dbReference>
<sequence>MSLTDRTLIDTILNEFHDNVLSGHLSEDRTLERVKARSWWQNWRKYVAEYCKTCDRCQKANRATGKKFGMMIQIEEPKSPFEISHMDWVTALPPGGDKSFKSCLVLFDRYKEGMIQTLEDIIRRFGAYGLEFKDSDGFGHYWCILIPAIEPAYKTSIHYSTGKKPEMLEKRFNTRIPYENLKKDLVDIHPTESSFFNRKNFQNNA</sequence>
<dbReference type="InterPro" id="IPR052160">
    <property type="entry name" value="Gypsy_RT_Integrase-like"/>
</dbReference>
<dbReference type="Pfam" id="PF17921">
    <property type="entry name" value="Integrase_H2C2"/>
    <property type="match status" value="1"/>
</dbReference>
<dbReference type="PANTHER" id="PTHR47266">
    <property type="entry name" value="ENDONUCLEASE-RELATED"/>
    <property type="match status" value="1"/>
</dbReference>
<protein>
    <recommendedName>
        <fullName evidence="1">Integrase zinc-binding domain-containing protein</fullName>
    </recommendedName>
</protein>
<accession>A0A9Q3DG91</accession>
<feature type="domain" description="Integrase zinc-binding" evidence="1">
    <location>
        <begin position="5"/>
        <end position="62"/>
    </location>
</feature>
<reference evidence="2" key="1">
    <citation type="submission" date="2021-03" db="EMBL/GenBank/DDBJ databases">
        <title>Draft genome sequence of rust myrtle Austropuccinia psidii MF-1, a brazilian biotype.</title>
        <authorList>
            <person name="Quecine M.C."/>
            <person name="Pachon D.M.R."/>
            <person name="Bonatelli M.L."/>
            <person name="Correr F.H."/>
            <person name="Franceschini L.M."/>
            <person name="Leite T.F."/>
            <person name="Margarido G.R.A."/>
            <person name="Almeida C.A."/>
            <person name="Ferrarezi J.A."/>
            <person name="Labate C.A."/>
        </authorList>
    </citation>
    <scope>NUCLEOTIDE SEQUENCE</scope>
    <source>
        <strain evidence="2">MF-1</strain>
    </source>
</reference>